<feature type="transmembrane region" description="Helical" evidence="7">
    <location>
        <begin position="87"/>
        <end position="106"/>
    </location>
</feature>
<comment type="subcellular location">
    <subcellularLocation>
        <location evidence="1">Cell membrane</location>
        <topology evidence="1">Multi-pass membrane protein</topology>
    </subcellularLocation>
</comment>
<keyword evidence="9" id="KW-1185">Reference proteome</keyword>
<accession>A0ABT2H8E2</accession>
<evidence type="ECO:0000313" key="8">
    <source>
        <dbReference type="EMBL" id="MCS5736225.1"/>
    </source>
</evidence>
<protein>
    <submittedName>
        <fullName evidence="8">ABC transporter permease</fullName>
    </submittedName>
</protein>
<dbReference type="PANTHER" id="PTHR43370">
    <property type="entry name" value="SUGAR ABC TRANSPORTER INTEGRAL MEMBRANE PROTEIN-RELATED"/>
    <property type="match status" value="1"/>
</dbReference>
<feature type="transmembrane region" description="Helical" evidence="7">
    <location>
        <begin position="169"/>
        <end position="187"/>
    </location>
</feature>
<evidence type="ECO:0000256" key="6">
    <source>
        <dbReference type="SAM" id="MobiDB-lite"/>
    </source>
</evidence>
<feature type="transmembrane region" description="Helical" evidence="7">
    <location>
        <begin position="193"/>
        <end position="216"/>
    </location>
</feature>
<evidence type="ECO:0000256" key="3">
    <source>
        <dbReference type="ARBA" id="ARBA00022692"/>
    </source>
</evidence>
<keyword evidence="5 7" id="KW-0472">Membrane</keyword>
<sequence length="342" mass="35571">MNAFVDFLNSGIRLTTPILFAAIASMISARAGVLNLAIESKVLAGAFVGILVAAGAQNTTVGVVAAAGAGAVIGLLLAFADRLGVDLVVLAIGLNILVLQLTVYLMRSYLGGVGTFSPDLDPIPPIVFPGLSELPVVGPLLARLNWIVYLGFVLVVLVALFFRTRSGRHLIAVGEAPIAAASAGLPVARTRLWALVAAGAIAGIGGAYLSVGDLGLFTRNMSGDRGWIGITAALLALNRPAFILPAAGVFGFASAASIRLQQIDVPANLTQFIPQGAAFVALVLVGIRSTSRDDLTRLWRNSSRLRLRKRLRNPPPDPARASSAPSGAGSQTPDEHDRTTHH</sequence>
<evidence type="ECO:0000256" key="4">
    <source>
        <dbReference type="ARBA" id="ARBA00022989"/>
    </source>
</evidence>
<dbReference type="InterPro" id="IPR001851">
    <property type="entry name" value="ABC_transp_permease"/>
</dbReference>
<feature type="transmembrane region" description="Helical" evidence="7">
    <location>
        <begin position="228"/>
        <end position="252"/>
    </location>
</feature>
<feature type="compositionally biased region" description="Low complexity" evidence="6">
    <location>
        <begin position="319"/>
        <end position="330"/>
    </location>
</feature>
<evidence type="ECO:0000256" key="5">
    <source>
        <dbReference type="ARBA" id="ARBA00023136"/>
    </source>
</evidence>
<keyword evidence="4 7" id="KW-1133">Transmembrane helix</keyword>
<feature type="transmembrane region" description="Helical" evidence="7">
    <location>
        <begin position="61"/>
        <end position="80"/>
    </location>
</feature>
<dbReference type="PANTHER" id="PTHR43370:SF1">
    <property type="entry name" value="GUANOSINE ABC TRANSPORTER PERMEASE PROTEIN NUPQ"/>
    <property type="match status" value="1"/>
</dbReference>
<organism evidence="8 9">
    <name type="scientific">Herbiconiux daphne</name>
    <dbReference type="NCBI Taxonomy" id="2970914"/>
    <lineage>
        <taxon>Bacteria</taxon>
        <taxon>Bacillati</taxon>
        <taxon>Actinomycetota</taxon>
        <taxon>Actinomycetes</taxon>
        <taxon>Micrococcales</taxon>
        <taxon>Microbacteriaceae</taxon>
        <taxon>Herbiconiux</taxon>
    </lineage>
</organism>
<proteinExistence type="predicted"/>
<keyword evidence="2" id="KW-1003">Cell membrane</keyword>
<feature type="transmembrane region" description="Helical" evidence="7">
    <location>
        <begin position="12"/>
        <end position="29"/>
    </location>
</feature>
<dbReference type="EMBL" id="JANLCJ010000013">
    <property type="protein sequence ID" value="MCS5736225.1"/>
    <property type="molecule type" value="Genomic_DNA"/>
</dbReference>
<comment type="caution">
    <text evidence="8">The sequence shown here is derived from an EMBL/GenBank/DDBJ whole genome shotgun (WGS) entry which is preliminary data.</text>
</comment>
<dbReference type="Proteomes" id="UP001165586">
    <property type="component" value="Unassembled WGS sequence"/>
</dbReference>
<feature type="region of interest" description="Disordered" evidence="6">
    <location>
        <begin position="306"/>
        <end position="342"/>
    </location>
</feature>
<gene>
    <name evidence="8" type="ORF">N1032_21025</name>
</gene>
<feature type="transmembrane region" description="Helical" evidence="7">
    <location>
        <begin position="144"/>
        <end position="162"/>
    </location>
</feature>
<feature type="transmembrane region" description="Helical" evidence="7">
    <location>
        <begin position="36"/>
        <end position="55"/>
    </location>
</feature>
<evidence type="ECO:0000256" key="7">
    <source>
        <dbReference type="SAM" id="Phobius"/>
    </source>
</evidence>
<reference evidence="8" key="1">
    <citation type="submission" date="2022-08" db="EMBL/GenBank/DDBJ databases">
        <authorList>
            <person name="Deng Y."/>
            <person name="Han X.-F."/>
            <person name="Zhang Y.-Q."/>
        </authorList>
    </citation>
    <scope>NUCLEOTIDE SEQUENCE</scope>
    <source>
        <strain evidence="8">CPCC 203386</strain>
    </source>
</reference>
<dbReference type="Pfam" id="PF02653">
    <property type="entry name" value="BPD_transp_2"/>
    <property type="match status" value="1"/>
</dbReference>
<name>A0ABT2H8E2_9MICO</name>
<dbReference type="RefSeq" id="WP_259542065.1">
    <property type="nucleotide sequence ID" value="NZ_JANLCJ010000013.1"/>
</dbReference>
<evidence type="ECO:0000313" key="9">
    <source>
        <dbReference type="Proteomes" id="UP001165586"/>
    </source>
</evidence>
<evidence type="ECO:0000256" key="1">
    <source>
        <dbReference type="ARBA" id="ARBA00004651"/>
    </source>
</evidence>
<dbReference type="CDD" id="cd06580">
    <property type="entry name" value="TM_PBP1_transp_TpRbsC_like"/>
    <property type="match status" value="1"/>
</dbReference>
<feature type="compositionally biased region" description="Basic and acidic residues" evidence="6">
    <location>
        <begin position="333"/>
        <end position="342"/>
    </location>
</feature>
<feature type="transmembrane region" description="Helical" evidence="7">
    <location>
        <begin position="272"/>
        <end position="290"/>
    </location>
</feature>
<keyword evidence="3 7" id="KW-0812">Transmembrane</keyword>
<evidence type="ECO:0000256" key="2">
    <source>
        <dbReference type="ARBA" id="ARBA00022475"/>
    </source>
</evidence>